<name>A0AAD4YU66_PRUDU</name>
<protein>
    <submittedName>
        <fullName evidence="1">Uncharacterized protein</fullName>
    </submittedName>
</protein>
<accession>A0AAD4YU66</accession>
<gene>
    <name evidence="1" type="ORF">L3X38_031594</name>
</gene>
<organism evidence="1 2">
    <name type="scientific">Prunus dulcis</name>
    <name type="common">Almond</name>
    <name type="synonym">Amygdalus dulcis</name>
    <dbReference type="NCBI Taxonomy" id="3755"/>
    <lineage>
        <taxon>Eukaryota</taxon>
        <taxon>Viridiplantae</taxon>
        <taxon>Streptophyta</taxon>
        <taxon>Embryophyta</taxon>
        <taxon>Tracheophyta</taxon>
        <taxon>Spermatophyta</taxon>
        <taxon>Magnoliopsida</taxon>
        <taxon>eudicotyledons</taxon>
        <taxon>Gunneridae</taxon>
        <taxon>Pentapetalae</taxon>
        <taxon>rosids</taxon>
        <taxon>fabids</taxon>
        <taxon>Rosales</taxon>
        <taxon>Rosaceae</taxon>
        <taxon>Amygdaloideae</taxon>
        <taxon>Amygdaleae</taxon>
        <taxon>Prunus</taxon>
    </lineage>
</organism>
<dbReference type="AlphaFoldDB" id="A0AAD4YU66"/>
<sequence>MNIGQAEQQWKGVDTTSWTLHRTLQQQFVVLPRGGRFTTRGLLREETLDIWGRKVVVVGAGVAICDRRDNLIFERSYFVCDDDLIYQYVTSTLPGSREIAA</sequence>
<dbReference type="EMBL" id="JAJFAZ020000006">
    <property type="protein sequence ID" value="KAI5322522.1"/>
    <property type="molecule type" value="Genomic_DNA"/>
</dbReference>
<comment type="caution">
    <text evidence="1">The sequence shown here is derived from an EMBL/GenBank/DDBJ whole genome shotgun (WGS) entry which is preliminary data.</text>
</comment>
<proteinExistence type="predicted"/>
<keyword evidence="2" id="KW-1185">Reference proteome</keyword>
<evidence type="ECO:0000313" key="2">
    <source>
        <dbReference type="Proteomes" id="UP001054821"/>
    </source>
</evidence>
<evidence type="ECO:0000313" key="1">
    <source>
        <dbReference type="EMBL" id="KAI5322522.1"/>
    </source>
</evidence>
<dbReference type="Proteomes" id="UP001054821">
    <property type="component" value="Chromosome 6"/>
</dbReference>
<reference evidence="1 2" key="1">
    <citation type="journal article" date="2022" name="G3 (Bethesda)">
        <title>Whole-genome sequence and methylome profiling of the almond [Prunus dulcis (Mill.) D.A. Webb] cultivar 'Nonpareil'.</title>
        <authorList>
            <person name="D'Amico-Willman K.M."/>
            <person name="Ouma W.Z."/>
            <person name="Meulia T."/>
            <person name="Sideli G.M."/>
            <person name="Gradziel T.M."/>
            <person name="Fresnedo-Ramirez J."/>
        </authorList>
    </citation>
    <scope>NUCLEOTIDE SEQUENCE [LARGE SCALE GENOMIC DNA]</scope>
    <source>
        <strain evidence="1">Clone GOH B32 T37-40</strain>
    </source>
</reference>